<dbReference type="Pfam" id="PF00107">
    <property type="entry name" value="ADH_zinc_N"/>
    <property type="match status" value="1"/>
</dbReference>
<dbReference type="PANTHER" id="PTHR43677">
    <property type="entry name" value="SHORT-CHAIN DEHYDROGENASE/REDUCTASE"/>
    <property type="match status" value="1"/>
</dbReference>
<protein>
    <submittedName>
        <fullName evidence="2">YhdH/YhfP family quinone oxidoreductase</fullName>
    </submittedName>
</protein>
<dbReference type="Pfam" id="PF08240">
    <property type="entry name" value="ADH_N"/>
    <property type="match status" value="1"/>
</dbReference>
<proteinExistence type="predicted"/>
<evidence type="ECO:0000259" key="1">
    <source>
        <dbReference type="SMART" id="SM00829"/>
    </source>
</evidence>
<sequence length="332" mass="34994">MQTRTSFKALVVEKGGDQTFTRSIKERDINELDAGELLVRVSYSSLNYKDALSATGHPGVTRQFPHTPGIDAAGEVVSCSDGSFTPGDQVLVTGHDLGMETDGGWGEYIRVPSSWGVPLPSGLSLRESMILGTAGFTAGLSVLKLERAGVRPESGDILVTGATGGVGTLAVSILAKAGYRVVAATGKMGDVPFLTEMGAAEVISREEVTAGGERPLMKERWAGAVDVVGGETLAAVLKSTRYGGTVTCCGLVGSADLPVNVHPFILRAVTLVGIDSSRCPTLTRLEVWQRLAGAWRPAFLEQMATEVTLEGLEEKIGRILRGGVRGRVLVRL</sequence>
<dbReference type="CDD" id="cd05280">
    <property type="entry name" value="MDR_yhdh_yhfp"/>
    <property type="match status" value="1"/>
</dbReference>
<dbReference type="Proteomes" id="UP000683559">
    <property type="component" value="Chromosome"/>
</dbReference>
<keyword evidence="3" id="KW-1185">Reference proteome</keyword>
<gene>
    <name evidence="2" type="ORF">KP001_18685</name>
</gene>
<name>A0ABX8LED0_9BACT</name>
<dbReference type="NCBIfam" id="TIGR02823">
    <property type="entry name" value="oxido_YhdH"/>
    <property type="match status" value="1"/>
</dbReference>
<dbReference type="InterPro" id="IPR013154">
    <property type="entry name" value="ADH-like_N"/>
</dbReference>
<feature type="domain" description="Enoyl reductase (ER)" evidence="1">
    <location>
        <begin position="15"/>
        <end position="330"/>
    </location>
</feature>
<dbReference type="RefSeq" id="WP_217287046.1">
    <property type="nucleotide sequence ID" value="NZ_CP077683.1"/>
</dbReference>
<dbReference type="InterPro" id="IPR020843">
    <property type="entry name" value="ER"/>
</dbReference>
<dbReference type="InterPro" id="IPR013149">
    <property type="entry name" value="ADH-like_C"/>
</dbReference>
<dbReference type="PANTHER" id="PTHR43677:SF1">
    <property type="entry name" value="ACRYLYL-COA REDUCTASE ACUI-RELATED"/>
    <property type="match status" value="1"/>
</dbReference>
<dbReference type="EMBL" id="CP077683">
    <property type="protein sequence ID" value="QXE90410.1"/>
    <property type="molecule type" value="Genomic_DNA"/>
</dbReference>
<dbReference type="InterPro" id="IPR051397">
    <property type="entry name" value="Zn-ADH-like_protein"/>
</dbReference>
<dbReference type="InterPro" id="IPR014188">
    <property type="entry name" value="Acrylyl-CoA_reductase_AcuI"/>
</dbReference>
<organism evidence="2 3">
    <name type="scientific">Geomonas subterranea</name>
    <dbReference type="NCBI Taxonomy" id="2847989"/>
    <lineage>
        <taxon>Bacteria</taxon>
        <taxon>Pseudomonadati</taxon>
        <taxon>Thermodesulfobacteriota</taxon>
        <taxon>Desulfuromonadia</taxon>
        <taxon>Geobacterales</taxon>
        <taxon>Geobacteraceae</taxon>
        <taxon>Geomonas</taxon>
    </lineage>
</organism>
<accession>A0ABX8LED0</accession>
<reference evidence="2 3" key="1">
    <citation type="submission" date="2021-06" db="EMBL/GenBank/DDBJ databases">
        <title>Gemonas diversity in paddy soil.</title>
        <authorList>
            <person name="Liu G."/>
        </authorList>
    </citation>
    <scope>NUCLEOTIDE SEQUENCE [LARGE SCALE GENOMIC DNA]</scope>
    <source>
        <strain evidence="2 3">RG2</strain>
    </source>
</reference>
<dbReference type="SMART" id="SM00829">
    <property type="entry name" value="PKS_ER"/>
    <property type="match status" value="1"/>
</dbReference>
<evidence type="ECO:0000313" key="2">
    <source>
        <dbReference type="EMBL" id="QXE90410.1"/>
    </source>
</evidence>
<evidence type="ECO:0000313" key="3">
    <source>
        <dbReference type="Proteomes" id="UP000683559"/>
    </source>
</evidence>